<protein>
    <submittedName>
        <fullName evidence="1">Uncharacterized protein</fullName>
    </submittedName>
</protein>
<evidence type="ECO:0000313" key="2">
    <source>
        <dbReference type="Proteomes" id="UP000075238"/>
    </source>
</evidence>
<name>A0A142JKK9_9BURK</name>
<dbReference type="STRING" id="1796606.A2G96_13195"/>
<dbReference type="Proteomes" id="UP000075238">
    <property type="component" value="Chromosome 1"/>
</dbReference>
<gene>
    <name evidence="1" type="ORF">A2G96_13195</name>
</gene>
<keyword evidence="2" id="KW-1185">Reference proteome</keyword>
<organism evidence="1 2">
    <name type="scientific">Cupriavidus nantongensis</name>
    <dbReference type="NCBI Taxonomy" id="1796606"/>
    <lineage>
        <taxon>Bacteria</taxon>
        <taxon>Pseudomonadati</taxon>
        <taxon>Pseudomonadota</taxon>
        <taxon>Betaproteobacteria</taxon>
        <taxon>Burkholderiales</taxon>
        <taxon>Burkholderiaceae</taxon>
        <taxon>Cupriavidus</taxon>
    </lineage>
</organism>
<accession>A0A142JKK9</accession>
<evidence type="ECO:0000313" key="1">
    <source>
        <dbReference type="EMBL" id="AMR78621.1"/>
    </source>
</evidence>
<dbReference type="EMBL" id="CP014844">
    <property type="protein sequence ID" value="AMR78621.1"/>
    <property type="molecule type" value="Genomic_DNA"/>
</dbReference>
<dbReference type="AlphaFoldDB" id="A0A142JKK9"/>
<proteinExistence type="predicted"/>
<dbReference type="KEGG" id="cnan:A2G96_13195"/>
<sequence length="78" mass="9000">MRDAVQLLREKRDFVMGKVTGENCSLKKGVRTMQALNLRRPFREPAGDDIPLRMLCKDSECRRFRMHGAARIGCVSYI</sequence>
<reference evidence="1 2" key="1">
    <citation type="submission" date="2016-03" db="EMBL/GenBank/DDBJ databases">
        <title>Complete genome sequence of a novel chlorpyrifos degrading bacterium, Cupriavidus nantongensis sp. X1.</title>
        <authorList>
            <person name="Fang L."/>
        </authorList>
    </citation>
    <scope>NUCLEOTIDE SEQUENCE [LARGE SCALE GENOMIC DNA]</scope>
    <source>
        <strain evidence="1 2">X1</strain>
    </source>
</reference>